<gene>
    <name evidence="7" type="ORF">GXW74_10480</name>
</gene>
<sequence>MRRACWRSWRSPGTTAPRSTPPTRWNEWSAIKRRTDVVGIFPKEEAVTRLLGAILNEQNDE</sequence>
<evidence type="ECO:0000256" key="5">
    <source>
        <dbReference type="ARBA" id="ARBA00023172"/>
    </source>
</evidence>
<dbReference type="Pfam" id="PF00872">
    <property type="entry name" value="Transposase_mut"/>
    <property type="match status" value="1"/>
</dbReference>
<evidence type="ECO:0000256" key="2">
    <source>
        <dbReference type="ARBA" id="ARBA00010961"/>
    </source>
</evidence>
<comment type="similarity">
    <text evidence="2">Belongs to the transposase mutator family.</text>
</comment>
<dbReference type="AlphaFoldDB" id="A0A9X9XB29"/>
<comment type="caution">
    <text evidence="7">The sequence shown here is derived from an EMBL/GenBank/DDBJ whole genome shotgun (WGS) entry which is preliminary data.</text>
</comment>
<evidence type="ECO:0000256" key="3">
    <source>
        <dbReference type="ARBA" id="ARBA00022578"/>
    </source>
</evidence>
<evidence type="ECO:0000256" key="6">
    <source>
        <dbReference type="SAM" id="MobiDB-lite"/>
    </source>
</evidence>
<feature type="compositionally biased region" description="Polar residues" evidence="6">
    <location>
        <begin position="11"/>
        <end position="23"/>
    </location>
</feature>
<reference evidence="7" key="2">
    <citation type="journal article" date="2021" name="Syst. Appl. Microbiol.">
        <title>Roseomonas hellenica sp. nov., isolated from roots of wild-growing Alkanna tinctoria.</title>
        <authorList>
            <person name="Rat A."/>
            <person name="Naranjo H.D."/>
            <person name="Lebbe L."/>
            <person name="Cnockaert M."/>
            <person name="Krigas N."/>
            <person name="Grigoriadou K."/>
            <person name="Maloupa E."/>
            <person name="Willems A."/>
        </authorList>
    </citation>
    <scope>NUCLEOTIDE SEQUENCE</scope>
    <source>
        <strain evidence="7">LMG 31228</strain>
    </source>
</reference>
<dbReference type="Proteomes" id="UP001138709">
    <property type="component" value="Unassembled WGS sequence"/>
</dbReference>
<feature type="region of interest" description="Disordered" evidence="6">
    <location>
        <begin position="1"/>
        <end position="24"/>
    </location>
</feature>
<accession>A0A9X9XB29</accession>
<reference evidence="7" key="1">
    <citation type="submission" date="2020-01" db="EMBL/GenBank/DDBJ databases">
        <authorList>
            <person name="Rat A."/>
        </authorList>
    </citation>
    <scope>NUCLEOTIDE SEQUENCE</scope>
    <source>
        <strain evidence="7">LMG 31228</strain>
    </source>
</reference>
<protein>
    <recommendedName>
        <fullName evidence="9">Transposase</fullName>
    </recommendedName>
</protein>
<dbReference type="InterPro" id="IPR001207">
    <property type="entry name" value="Transposase_mutator"/>
</dbReference>
<dbReference type="GO" id="GO:0003677">
    <property type="term" value="F:DNA binding"/>
    <property type="evidence" value="ECO:0007669"/>
    <property type="project" value="UniProtKB-KW"/>
</dbReference>
<name>A0A9X9XB29_9PROT</name>
<dbReference type="EMBL" id="JAAEDL010000008">
    <property type="protein sequence ID" value="MBR0680915.1"/>
    <property type="molecule type" value="Genomic_DNA"/>
</dbReference>
<evidence type="ECO:0000313" key="8">
    <source>
        <dbReference type="Proteomes" id="UP001138709"/>
    </source>
</evidence>
<evidence type="ECO:0000256" key="4">
    <source>
        <dbReference type="ARBA" id="ARBA00023125"/>
    </source>
</evidence>
<evidence type="ECO:0008006" key="9">
    <source>
        <dbReference type="Google" id="ProtNLM"/>
    </source>
</evidence>
<dbReference type="GO" id="GO:0004803">
    <property type="term" value="F:transposase activity"/>
    <property type="evidence" value="ECO:0007669"/>
    <property type="project" value="InterPro"/>
</dbReference>
<comment type="function">
    <text evidence="1">Required for the transposition of the insertion element.</text>
</comment>
<evidence type="ECO:0000313" key="7">
    <source>
        <dbReference type="EMBL" id="MBR0680915.1"/>
    </source>
</evidence>
<keyword evidence="3" id="KW-0815">Transposition</keyword>
<keyword evidence="4" id="KW-0238">DNA-binding</keyword>
<evidence type="ECO:0000256" key="1">
    <source>
        <dbReference type="ARBA" id="ARBA00002190"/>
    </source>
</evidence>
<dbReference type="GO" id="GO:0006313">
    <property type="term" value="P:DNA transposition"/>
    <property type="evidence" value="ECO:0007669"/>
    <property type="project" value="InterPro"/>
</dbReference>
<organism evidence="7 8">
    <name type="scientific">Neoroseomonas eburnea</name>
    <dbReference type="NCBI Taxonomy" id="1346889"/>
    <lineage>
        <taxon>Bacteria</taxon>
        <taxon>Pseudomonadati</taxon>
        <taxon>Pseudomonadota</taxon>
        <taxon>Alphaproteobacteria</taxon>
        <taxon>Acetobacterales</taxon>
        <taxon>Acetobacteraceae</taxon>
        <taxon>Neoroseomonas</taxon>
    </lineage>
</organism>
<proteinExistence type="inferred from homology"/>
<keyword evidence="5" id="KW-0233">DNA recombination</keyword>
<keyword evidence="8" id="KW-1185">Reference proteome</keyword>